<feature type="coiled-coil region" evidence="1">
    <location>
        <begin position="148"/>
        <end position="312"/>
    </location>
</feature>
<sequence>MSFCRRRNEELESKTAEAFAQAESTLKDHHKRLARSIDLSTVTSSQDRLSGRSSPSGTEDAEASPVPITASQHYGSGTRKSSTTARPARVQSARRQSSKGEPPSESKPSTSRRVSAADKGPALVASISTPRDDVSSSLEADLPLEAERRLLKARAQALEEELREAHDEIGEKDRKILSLERELKEVLSERAASQKQAKAGDLQAEKLRRTVDDLHAKLEARDRQIAELSKELDRVSRGNQKTEAEVRAREVRLNRALEEVEKYKRALQENRSNEKEGTDVARKDFDKAVMEKKKLERQKAELIAAFKKQLKLIDVLKRQKIHLEAARMLTFTEEEFMRTIDVDSR</sequence>
<accession>A0A1Y1ITI9</accession>
<feature type="compositionally biased region" description="Low complexity" evidence="2">
    <location>
        <begin position="99"/>
        <end position="111"/>
    </location>
</feature>
<dbReference type="AlphaFoldDB" id="A0A1Y1ITI9"/>
<keyword evidence="1" id="KW-0175">Coiled coil</keyword>
<proteinExistence type="predicted"/>
<protein>
    <recommendedName>
        <fullName evidence="5">Testis-expressed sequence 9 protein</fullName>
    </recommendedName>
</protein>
<feature type="compositionally biased region" description="Polar residues" evidence="2">
    <location>
        <begin position="38"/>
        <end position="57"/>
    </location>
</feature>
<organism evidence="3 4">
    <name type="scientific">Klebsormidium nitens</name>
    <name type="common">Green alga</name>
    <name type="synonym">Ulothrix nitens</name>
    <dbReference type="NCBI Taxonomy" id="105231"/>
    <lineage>
        <taxon>Eukaryota</taxon>
        <taxon>Viridiplantae</taxon>
        <taxon>Streptophyta</taxon>
        <taxon>Klebsormidiophyceae</taxon>
        <taxon>Klebsormidiales</taxon>
        <taxon>Klebsormidiaceae</taxon>
        <taxon>Klebsormidium</taxon>
    </lineage>
</organism>
<evidence type="ECO:0008006" key="5">
    <source>
        <dbReference type="Google" id="ProtNLM"/>
    </source>
</evidence>
<dbReference type="OMA" id="ESSRNCD"/>
<dbReference type="PANTHER" id="PTHR23313:SF0">
    <property type="entry name" value="TESTIS-EXPRESSED PROTEIN 9"/>
    <property type="match status" value="1"/>
</dbReference>
<dbReference type="PANTHER" id="PTHR23313">
    <property type="entry name" value="TSEC1-RELATED"/>
    <property type="match status" value="1"/>
</dbReference>
<evidence type="ECO:0000313" key="4">
    <source>
        <dbReference type="Proteomes" id="UP000054558"/>
    </source>
</evidence>
<evidence type="ECO:0000313" key="3">
    <source>
        <dbReference type="EMBL" id="GAQ91967.1"/>
    </source>
</evidence>
<feature type="region of interest" description="Disordered" evidence="2">
    <location>
        <begin position="36"/>
        <end position="138"/>
    </location>
</feature>
<evidence type="ECO:0000256" key="1">
    <source>
        <dbReference type="SAM" id="Coils"/>
    </source>
</evidence>
<dbReference type="EMBL" id="DF237842">
    <property type="protein sequence ID" value="GAQ91967.1"/>
    <property type="molecule type" value="Genomic_DNA"/>
</dbReference>
<keyword evidence="4" id="KW-1185">Reference proteome</keyword>
<dbReference type="OrthoDB" id="269872at2759"/>
<reference evidence="3 4" key="1">
    <citation type="journal article" date="2014" name="Nat. Commun.">
        <title>Klebsormidium flaccidum genome reveals primary factors for plant terrestrial adaptation.</title>
        <authorList>
            <person name="Hori K."/>
            <person name="Maruyama F."/>
            <person name="Fujisawa T."/>
            <person name="Togashi T."/>
            <person name="Yamamoto N."/>
            <person name="Seo M."/>
            <person name="Sato S."/>
            <person name="Yamada T."/>
            <person name="Mori H."/>
            <person name="Tajima N."/>
            <person name="Moriyama T."/>
            <person name="Ikeuchi M."/>
            <person name="Watanabe M."/>
            <person name="Wada H."/>
            <person name="Kobayashi K."/>
            <person name="Saito M."/>
            <person name="Masuda T."/>
            <person name="Sasaki-Sekimoto Y."/>
            <person name="Mashiguchi K."/>
            <person name="Awai K."/>
            <person name="Shimojima M."/>
            <person name="Masuda S."/>
            <person name="Iwai M."/>
            <person name="Nobusawa T."/>
            <person name="Narise T."/>
            <person name="Kondo S."/>
            <person name="Saito H."/>
            <person name="Sato R."/>
            <person name="Murakawa M."/>
            <person name="Ihara Y."/>
            <person name="Oshima-Yamada Y."/>
            <person name="Ohtaka K."/>
            <person name="Satoh M."/>
            <person name="Sonobe K."/>
            <person name="Ishii M."/>
            <person name="Ohtani R."/>
            <person name="Kanamori-Sato M."/>
            <person name="Honoki R."/>
            <person name="Miyazaki D."/>
            <person name="Mochizuki H."/>
            <person name="Umetsu J."/>
            <person name="Higashi K."/>
            <person name="Shibata D."/>
            <person name="Kamiya Y."/>
            <person name="Sato N."/>
            <person name="Nakamura Y."/>
            <person name="Tabata S."/>
            <person name="Ida S."/>
            <person name="Kurokawa K."/>
            <person name="Ohta H."/>
        </authorList>
    </citation>
    <scope>NUCLEOTIDE SEQUENCE [LARGE SCALE GENOMIC DNA]</scope>
    <source>
        <strain evidence="3 4">NIES-2285</strain>
    </source>
</reference>
<evidence type="ECO:0000256" key="2">
    <source>
        <dbReference type="SAM" id="MobiDB-lite"/>
    </source>
</evidence>
<dbReference type="Proteomes" id="UP000054558">
    <property type="component" value="Unassembled WGS sequence"/>
</dbReference>
<feature type="compositionally biased region" description="Polar residues" evidence="2">
    <location>
        <begin position="69"/>
        <end position="85"/>
    </location>
</feature>
<dbReference type="STRING" id="105231.A0A1Y1ITI9"/>
<name>A0A1Y1ITI9_KLENI</name>
<gene>
    <name evidence="3" type="ORF">KFL_008930030</name>
</gene>